<evidence type="ECO:0000256" key="11">
    <source>
        <dbReference type="SAM" id="MobiDB-lite"/>
    </source>
</evidence>
<dbReference type="InterPro" id="IPR036058">
    <property type="entry name" value="Kazal_dom_sf"/>
</dbReference>
<feature type="compositionally biased region" description="Pro residues" evidence="11">
    <location>
        <begin position="53"/>
        <end position="64"/>
    </location>
</feature>
<organism evidence="13">
    <name type="scientific">Castor canadensis</name>
    <name type="common">American beaver</name>
    <dbReference type="NCBI Taxonomy" id="51338"/>
    <lineage>
        <taxon>Eukaryota</taxon>
        <taxon>Metazoa</taxon>
        <taxon>Chordata</taxon>
        <taxon>Craniata</taxon>
        <taxon>Vertebrata</taxon>
        <taxon>Euteleostomi</taxon>
        <taxon>Mammalia</taxon>
        <taxon>Eutheria</taxon>
        <taxon>Euarchontoglires</taxon>
        <taxon>Glires</taxon>
        <taxon>Rodentia</taxon>
        <taxon>Castorimorpha</taxon>
        <taxon>Castoridae</taxon>
        <taxon>Castor</taxon>
    </lineage>
</organism>
<comment type="similarity">
    <text evidence="2 10">Belongs to the organo anion transporter (TC 2.A.60) family.</text>
</comment>
<keyword evidence="8" id="KW-1015">Disulfide bond</keyword>
<evidence type="ECO:0000256" key="8">
    <source>
        <dbReference type="ARBA" id="ARBA00023157"/>
    </source>
</evidence>
<dbReference type="PROSITE" id="PS51465">
    <property type="entry name" value="KAZAL_2"/>
    <property type="match status" value="1"/>
</dbReference>
<dbReference type="PANTHER" id="PTHR11388">
    <property type="entry name" value="ORGANIC ANION TRANSPORTER"/>
    <property type="match status" value="1"/>
</dbReference>
<keyword evidence="5 10" id="KW-0812">Transmembrane</keyword>
<feature type="transmembrane region" description="Helical" evidence="10">
    <location>
        <begin position="381"/>
        <end position="401"/>
    </location>
</feature>
<accession>A0A8B7TPC4</accession>
<dbReference type="OrthoDB" id="5062115at2759"/>
<dbReference type="Pfam" id="PF03137">
    <property type="entry name" value="OATP"/>
    <property type="match status" value="1"/>
</dbReference>
<proteinExistence type="inferred from homology"/>
<feature type="transmembrane region" description="Helical" evidence="10">
    <location>
        <begin position="466"/>
        <end position="488"/>
    </location>
</feature>
<evidence type="ECO:0000313" key="13">
    <source>
        <dbReference type="RefSeq" id="XP_020007195.1"/>
    </source>
</evidence>
<feature type="transmembrane region" description="Helical" evidence="10">
    <location>
        <begin position="261"/>
        <end position="285"/>
    </location>
</feature>
<dbReference type="CTD" id="133482"/>
<keyword evidence="3 10" id="KW-0813">Transport</keyword>
<feature type="transmembrane region" description="Helical" evidence="10">
    <location>
        <begin position="297"/>
        <end position="318"/>
    </location>
</feature>
<keyword evidence="6 10" id="KW-1133">Transmembrane helix</keyword>
<dbReference type="InterPro" id="IPR002350">
    <property type="entry name" value="Kazal_dom"/>
</dbReference>
<evidence type="ECO:0000256" key="10">
    <source>
        <dbReference type="RuleBase" id="RU362056"/>
    </source>
</evidence>
<evidence type="ECO:0000256" key="2">
    <source>
        <dbReference type="ARBA" id="ARBA00009657"/>
    </source>
</evidence>
<feature type="transmembrane region" description="Helical" evidence="10">
    <location>
        <begin position="766"/>
        <end position="788"/>
    </location>
</feature>
<feature type="transmembrane region" description="Helical" evidence="10">
    <location>
        <begin position="733"/>
        <end position="754"/>
    </location>
</feature>
<feature type="domain" description="Kazal-like" evidence="12">
    <location>
        <begin position="649"/>
        <end position="704"/>
    </location>
</feature>
<dbReference type="RefSeq" id="XP_020007195.1">
    <property type="nucleotide sequence ID" value="XM_020151606.1"/>
</dbReference>
<dbReference type="KEGG" id="ccan:109674671"/>
<dbReference type="FunFam" id="1.20.1250.20:FF:000363">
    <property type="entry name" value="Solute carrier organic anion transporter family member"/>
    <property type="match status" value="1"/>
</dbReference>
<evidence type="ECO:0000259" key="12">
    <source>
        <dbReference type="PROSITE" id="PS51465"/>
    </source>
</evidence>
<feature type="non-terminal residue" evidence="13">
    <location>
        <position position="825"/>
    </location>
</feature>
<evidence type="ECO:0000256" key="7">
    <source>
        <dbReference type="ARBA" id="ARBA00023136"/>
    </source>
</evidence>
<dbReference type="InterPro" id="IPR036259">
    <property type="entry name" value="MFS_trans_sf"/>
</dbReference>
<feature type="transmembrane region" description="Helical" evidence="10">
    <location>
        <begin position="610"/>
        <end position="629"/>
    </location>
</feature>
<dbReference type="NCBIfam" id="TIGR00805">
    <property type="entry name" value="oat"/>
    <property type="match status" value="1"/>
</dbReference>
<evidence type="ECO:0000256" key="6">
    <source>
        <dbReference type="ARBA" id="ARBA00022989"/>
    </source>
</evidence>
<dbReference type="GO" id="GO:0006811">
    <property type="term" value="P:monoatomic ion transport"/>
    <property type="evidence" value="ECO:0007669"/>
    <property type="project" value="UniProtKB-KW"/>
</dbReference>
<sequence length="825" mass="91426">PAHNGSTISLGCALNTAQVCTISRHAGSHSAIPCPSGTQGPRSKGQLIHHNIRPPPVGPDPDSPSSPTTGELQTCLRETHSGLDAKGVTSKQPDVCLLLQKKRSLEAWAAGTTAATLPSFRQWAFVEALAAQCLESLRLWEPPRLSQILWSVVRKEAESADKMEERSELKQSQIMKTLSSAAQEEKQAEITKRKPLYLTMIPAAMMKFNKVPKTKNADEEVNITIPTETAEPEEQNLEETCGLRYVVIPYCQRFNDIRCFLFFYCILVMCQGIIFGLVDLSHASFHKEYDVKTSEKLVLALTYDVSSCLVAVFVAYYGGKMNRIKWIAFSSFLIGLGSFFFALPYFSAKVHKSVMEMEDICQEKKLIDVCPKSRSSFQTKYLTFFILGKIVQGIAGMPLYILGVTFLKDHVATHSSGIYLGIGDASEILGYGLGYTIGAPQLKGPENSTTDERIIFEPRQSKGAGFWWIDFLLASGIAWSTLIPILCFPSSIAGTERIRAEKNKHLPSHDQQLKDEQPKVSIKDLYISIRYLIKNPLFMCQAVSKAAESLVIIGVTKFLPAYLENQFILTPSVATMLTGVILIPGGSVGHLLGGVIVSKLKMSCKALMRFIVTTSIVSIIFLVLIIFVHCDPDKFAGINENYDGTGELGNLTAPCNSHCKCSSSIFYSVCGRDEVEYFSPCFAGCKRSKTLNYEKAYYNCSCIKNGLLSSDIEGEFFDALPGKCDTKCYKLPLFFAFFFSSIIFSCFSAVPLNLTIFRIVPERLHSLALGLSYVILRLLGTIPGPLIFEWTIQTSCTFRDSNKCGRKGRCWIFNKTYLAFILVGI</sequence>
<evidence type="ECO:0000256" key="3">
    <source>
        <dbReference type="ARBA" id="ARBA00022448"/>
    </source>
</evidence>
<dbReference type="FunFam" id="1.20.1250.20:FF:000384">
    <property type="entry name" value="Solute carrier organic anion transporter family member"/>
    <property type="match status" value="1"/>
</dbReference>
<name>A0A8B7TPC4_CASCN</name>
<keyword evidence="4" id="KW-1003">Cell membrane</keyword>
<dbReference type="InterPro" id="IPR004156">
    <property type="entry name" value="OATP"/>
</dbReference>
<dbReference type="SUPFAM" id="SSF103473">
    <property type="entry name" value="MFS general substrate transporter"/>
    <property type="match status" value="1"/>
</dbReference>
<gene>
    <name evidence="13" type="primary">Slco6a1</name>
</gene>
<evidence type="ECO:0000256" key="9">
    <source>
        <dbReference type="ARBA" id="ARBA00023180"/>
    </source>
</evidence>
<evidence type="ECO:0000256" key="5">
    <source>
        <dbReference type="ARBA" id="ARBA00022692"/>
    </source>
</evidence>
<feature type="region of interest" description="Disordered" evidence="11">
    <location>
        <begin position="29"/>
        <end position="71"/>
    </location>
</feature>
<evidence type="ECO:0000256" key="4">
    <source>
        <dbReference type="ARBA" id="ARBA00022475"/>
    </source>
</evidence>
<dbReference type="AlphaFoldDB" id="A0A8B7TPC4"/>
<reference evidence="13" key="1">
    <citation type="submission" date="2025-08" db="UniProtKB">
        <authorList>
            <consortium name="RefSeq"/>
        </authorList>
    </citation>
    <scope>IDENTIFICATION</scope>
    <source>
        <tissue evidence="13">Leukocyte</tissue>
    </source>
</reference>
<dbReference type="Pfam" id="PF07648">
    <property type="entry name" value="Kazal_2"/>
    <property type="match status" value="1"/>
</dbReference>
<feature type="transmembrane region" description="Helical" evidence="10">
    <location>
        <begin position="576"/>
        <end position="598"/>
    </location>
</feature>
<comment type="caution">
    <text evidence="10">Lacks conserved residue(s) required for the propagation of feature annotation.</text>
</comment>
<dbReference type="GO" id="GO:0015347">
    <property type="term" value="F:sodium-independent organic anion transmembrane transporter activity"/>
    <property type="evidence" value="ECO:0007669"/>
    <property type="project" value="TreeGrafter"/>
</dbReference>
<dbReference type="GO" id="GO:0016323">
    <property type="term" value="C:basolateral plasma membrane"/>
    <property type="evidence" value="ECO:0007669"/>
    <property type="project" value="TreeGrafter"/>
</dbReference>
<comment type="subcellular location">
    <subcellularLocation>
        <location evidence="1 10">Cell membrane</location>
        <topology evidence="1 10">Multi-pass membrane protein</topology>
    </subcellularLocation>
</comment>
<keyword evidence="7 10" id="KW-0472">Membrane</keyword>
<dbReference type="Gene3D" id="1.20.1250.20">
    <property type="entry name" value="MFS general substrate transporter like domains"/>
    <property type="match status" value="2"/>
</dbReference>
<dbReference type="PANTHER" id="PTHR11388:SF95">
    <property type="entry name" value="SOLUTE CARRIER ORGANIC ANION TRANSPORTER FAMILY MEMBER 6A1"/>
    <property type="match status" value="1"/>
</dbReference>
<feature type="non-terminal residue" evidence="13">
    <location>
        <position position="1"/>
    </location>
</feature>
<dbReference type="SUPFAM" id="SSF100895">
    <property type="entry name" value="Kazal-type serine protease inhibitors"/>
    <property type="match status" value="1"/>
</dbReference>
<evidence type="ECO:0000256" key="1">
    <source>
        <dbReference type="ARBA" id="ARBA00004651"/>
    </source>
</evidence>
<keyword evidence="10" id="KW-0406">Ion transport</keyword>
<feature type="transmembrane region" description="Helical" evidence="10">
    <location>
        <begin position="324"/>
        <end position="346"/>
    </location>
</feature>
<protein>
    <recommendedName>
        <fullName evidence="10">Solute carrier organic anion transporter family member</fullName>
    </recommendedName>
</protein>
<keyword evidence="9" id="KW-0325">Glycoprotein</keyword>
<dbReference type="GO" id="GO:0043252">
    <property type="term" value="P:sodium-independent organic anion transport"/>
    <property type="evidence" value="ECO:0007669"/>
    <property type="project" value="TreeGrafter"/>
</dbReference>